<dbReference type="AlphaFoldDB" id="A0A2G9TB96"/>
<evidence type="ECO:0000256" key="1">
    <source>
        <dbReference type="ARBA" id="ARBA00010838"/>
    </source>
</evidence>
<evidence type="ECO:0000256" key="2">
    <source>
        <dbReference type="ARBA" id="ARBA00022801"/>
    </source>
</evidence>
<dbReference type="PANTHER" id="PTHR10353">
    <property type="entry name" value="GLYCOSYL HYDROLASE"/>
    <property type="match status" value="1"/>
</dbReference>
<dbReference type="GO" id="GO:0005975">
    <property type="term" value="P:carbohydrate metabolic process"/>
    <property type="evidence" value="ECO:0007669"/>
    <property type="project" value="InterPro"/>
</dbReference>
<evidence type="ECO:0000256" key="4">
    <source>
        <dbReference type="RuleBase" id="RU003690"/>
    </source>
</evidence>
<dbReference type="SUPFAM" id="SSF51445">
    <property type="entry name" value="(Trans)glycosidases"/>
    <property type="match status" value="1"/>
</dbReference>
<dbReference type="GO" id="GO:0008422">
    <property type="term" value="F:beta-glucosidase activity"/>
    <property type="evidence" value="ECO:0007669"/>
    <property type="project" value="TreeGrafter"/>
</dbReference>
<accession>A0A2G9TB96</accession>
<feature type="non-terminal residue" evidence="5">
    <location>
        <position position="1"/>
    </location>
</feature>
<name>A0A2G9TB96_TELCI</name>
<organism evidence="5 6">
    <name type="scientific">Teladorsagia circumcincta</name>
    <name type="common">Brown stomach worm</name>
    <name type="synonym">Ostertagia circumcincta</name>
    <dbReference type="NCBI Taxonomy" id="45464"/>
    <lineage>
        <taxon>Eukaryota</taxon>
        <taxon>Metazoa</taxon>
        <taxon>Ecdysozoa</taxon>
        <taxon>Nematoda</taxon>
        <taxon>Chromadorea</taxon>
        <taxon>Rhabditida</taxon>
        <taxon>Rhabditina</taxon>
        <taxon>Rhabditomorpha</taxon>
        <taxon>Strongyloidea</taxon>
        <taxon>Trichostrongylidae</taxon>
        <taxon>Teladorsagia</taxon>
    </lineage>
</organism>
<comment type="similarity">
    <text evidence="1 4">Belongs to the glycosyl hydrolase 1 family.</text>
</comment>
<dbReference type="EMBL" id="KZ387710">
    <property type="protein sequence ID" value="PIO55239.1"/>
    <property type="molecule type" value="Genomic_DNA"/>
</dbReference>
<proteinExistence type="inferred from homology"/>
<evidence type="ECO:0000313" key="6">
    <source>
        <dbReference type="Proteomes" id="UP000230423"/>
    </source>
</evidence>
<protein>
    <submittedName>
        <fullName evidence="5">Uncharacterized protein</fullName>
    </submittedName>
</protein>
<reference evidence="5 6" key="1">
    <citation type="submission" date="2015-09" db="EMBL/GenBank/DDBJ databases">
        <title>Draft genome of the parasitic nematode Teladorsagia circumcincta isolate WARC Sus (inbred).</title>
        <authorList>
            <person name="Mitreva M."/>
        </authorList>
    </citation>
    <scope>NUCLEOTIDE SEQUENCE [LARGE SCALE GENOMIC DNA]</scope>
    <source>
        <strain evidence="5 6">S</strain>
    </source>
</reference>
<dbReference type="Pfam" id="PF00232">
    <property type="entry name" value="Glyco_hydro_1"/>
    <property type="match status" value="1"/>
</dbReference>
<evidence type="ECO:0000313" key="5">
    <source>
        <dbReference type="EMBL" id="PIO55239.1"/>
    </source>
</evidence>
<dbReference type="OrthoDB" id="65569at2759"/>
<keyword evidence="2" id="KW-0378">Hydrolase</keyword>
<keyword evidence="6" id="KW-1185">Reference proteome</keyword>
<dbReference type="InterPro" id="IPR001360">
    <property type="entry name" value="Glyco_hydro_1"/>
</dbReference>
<evidence type="ECO:0000256" key="3">
    <source>
        <dbReference type="ARBA" id="ARBA00023295"/>
    </source>
</evidence>
<gene>
    <name evidence="5" type="ORF">TELCIR_23375</name>
</gene>
<dbReference type="InterPro" id="IPR017853">
    <property type="entry name" value="GH"/>
</dbReference>
<sequence>QLGITVGGRWCKTFSKDPQDIEAVRRALDWKFNWVVAPIFGNIGDYPESMKKYVQKIEEEEGLQLLPRFTKEEMEEIKGMSTEEHVTVEFTNT</sequence>
<keyword evidence="3" id="KW-0326">Glycosidase</keyword>
<dbReference type="Proteomes" id="UP000230423">
    <property type="component" value="Unassembled WGS sequence"/>
</dbReference>
<dbReference type="PANTHER" id="PTHR10353:SF36">
    <property type="entry name" value="LP05116P"/>
    <property type="match status" value="1"/>
</dbReference>
<dbReference type="Gene3D" id="3.20.20.80">
    <property type="entry name" value="Glycosidases"/>
    <property type="match status" value="1"/>
</dbReference>